<dbReference type="InterPro" id="IPR036514">
    <property type="entry name" value="SGNH_hydro_sf"/>
</dbReference>
<dbReference type="SUPFAM" id="SSF52266">
    <property type="entry name" value="SGNH hydrolase"/>
    <property type="match status" value="1"/>
</dbReference>
<evidence type="ECO:0000313" key="4">
    <source>
        <dbReference type="Proteomes" id="UP001278188"/>
    </source>
</evidence>
<keyword evidence="1" id="KW-0378">Hydrolase</keyword>
<keyword evidence="4" id="KW-1185">Reference proteome</keyword>
<evidence type="ECO:0000256" key="1">
    <source>
        <dbReference type="ARBA" id="ARBA00022801"/>
    </source>
</evidence>
<reference evidence="3 4" key="1">
    <citation type="submission" date="2023-06" db="EMBL/GenBank/DDBJ databases">
        <title>Genomic Analysis of Acinetobacter Strains Recovered from South Australian Aquatic Samples provides Insights into the Circulation of Antibiotic Resistance determinants in the Environment.</title>
        <authorList>
            <person name="Tobin L."/>
            <person name="Jarocki V.M."/>
            <person name="Kenyon J."/>
            <person name="Drigo B."/>
            <person name="Donner E."/>
            <person name="Djordjevic S.P."/>
            <person name="Hamidian M."/>
        </authorList>
    </citation>
    <scope>NUCLEOTIDE SEQUENCE [LARGE SCALE GENOMIC DNA]</scope>
    <source>
        <strain evidence="3 4">SAAc652</strain>
    </source>
</reference>
<dbReference type="InterPro" id="IPR005181">
    <property type="entry name" value="SASA"/>
</dbReference>
<protein>
    <submittedName>
        <fullName evidence="3">Sialate O-acetylesterase</fullName>
    </submittedName>
</protein>
<gene>
    <name evidence="3" type="ORF">QR674_07940</name>
</gene>
<sequence>MANNLQQTIKDAMHDCGTIEEALTEKKVVTPRLGDAFKSLPLAVQEVIETGGFEPFKTEVQLKASVPLLPKKAAYALDTHKVWLWDAGLWTDTGLSAIDQAKTYSDDQLQAVTNAISLKKADDPSIINIVNDSLGNSMVWIDRETGIFNAAGLKFGIYMPINQLKPYISNSVIAGAVDKNGNALWGVDKVTGKFFAAGLDMVNQQQSKKHKYFSQKPVVAEMNHLVGYGQSLKTGATATVILSTSQPYANVTFNTGPRKDSAATSLIPLVEQFNNPSSDGYVNRGETCCSGAANYASRAMMREDGINPSKHVIFASTAAHGGYRIDQLKKGSLWYSFFLEHITEAKRLSDSKTYKTQAVDWGQGENDAVTGGIQTPYGVYKPELAQLQIDATNDIKAITGQQDSVPFITYQMSYSAATWPDIAKAQLDLVRENDFFMLSTPMYHFPYAGDKVHLTNIGYKWFGAYVGRAYKQYLIEGRKSDFINPLSAQLAGNQIIIKFDVPTLPLRIDTTTLASTTNAGFKVMSGAGEIAITSVIASDDTVILQLASAPASNVQVRYALDYLGTGLTITGGASGNLRDSTTDSVEIAGQIKPLYHICPHFELTAFFDKGI</sequence>
<organism evidence="3 4">
    <name type="scientific">Acinetobacter chinensis</name>
    <dbReference type="NCBI Taxonomy" id="2004650"/>
    <lineage>
        <taxon>Bacteria</taxon>
        <taxon>Pseudomonadati</taxon>
        <taxon>Pseudomonadota</taxon>
        <taxon>Gammaproteobacteria</taxon>
        <taxon>Moraxellales</taxon>
        <taxon>Moraxellaceae</taxon>
        <taxon>Acinetobacter</taxon>
    </lineage>
</organism>
<accession>A0ABU3WEW3</accession>
<evidence type="ECO:0000259" key="2">
    <source>
        <dbReference type="Pfam" id="PF03629"/>
    </source>
</evidence>
<dbReference type="RefSeq" id="WP_317083323.1">
    <property type="nucleotide sequence ID" value="NZ_JASVDY010000002.1"/>
</dbReference>
<proteinExistence type="predicted"/>
<comment type="caution">
    <text evidence="3">The sequence shown here is derived from an EMBL/GenBank/DDBJ whole genome shotgun (WGS) entry which is preliminary data.</text>
</comment>
<evidence type="ECO:0000313" key="3">
    <source>
        <dbReference type="EMBL" id="MDV2468913.1"/>
    </source>
</evidence>
<feature type="domain" description="Sialate O-acetylesterase" evidence="2">
    <location>
        <begin position="299"/>
        <end position="471"/>
    </location>
</feature>
<name>A0ABU3WEW3_9GAMM</name>
<dbReference type="Proteomes" id="UP001278188">
    <property type="component" value="Unassembled WGS sequence"/>
</dbReference>
<dbReference type="Pfam" id="PF03629">
    <property type="entry name" value="SASA"/>
    <property type="match status" value="1"/>
</dbReference>
<dbReference type="Gene3D" id="3.40.50.1110">
    <property type="entry name" value="SGNH hydrolase"/>
    <property type="match status" value="1"/>
</dbReference>
<dbReference type="EMBL" id="JASVDY010000002">
    <property type="protein sequence ID" value="MDV2468913.1"/>
    <property type="molecule type" value="Genomic_DNA"/>
</dbReference>